<keyword evidence="5" id="KW-0862">Zinc</keyword>
<dbReference type="Proteomes" id="UP000239494">
    <property type="component" value="Unassembled WGS sequence"/>
</dbReference>
<dbReference type="PANTHER" id="PTHR43808:SF28">
    <property type="entry name" value="[LYSW]-LYSINE_[LYSW]-ORNITHINE HYDROLASE"/>
    <property type="match status" value="1"/>
</dbReference>
<dbReference type="GO" id="GO:0016811">
    <property type="term" value="F:hydrolase activity, acting on carbon-nitrogen (but not peptide) bonds, in linear amides"/>
    <property type="evidence" value="ECO:0007669"/>
    <property type="project" value="InterPro"/>
</dbReference>
<evidence type="ECO:0000256" key="3">
    <source>
        <dbReference type="ARBA" id="ARBA00022723"/>
    </source>
</evidence>
<dbReference type="GO" id="GO:0050897">
    <property type="term" value="F:cobalt ion binding"/>
    <property type="evidence" value="ECO:0007669"/>
    <property type="project" value="InterPro"/>
</dbReference>
<evidence type="ECO:0000256" key="1">
    <source>
        <dbReference type="ARBA" id="ARBA00022490"/>
    </source>
</evidence>
<keyword evidence="7" id="KW-0170">Cobalt</keyword>
<dbReference type="Pfam" id="PF01546">
    <property type="entry name" value="Peptidase_M20"/>
    <property type="match status" value="1"/>
</dbReference>
<dbReference type="InterPro" id="IPR010175">
    <property type="entry name" value="LysK"/>
</dbReference>
<organism evidence="8 9">
    <name type="scientific">Umezawaea tangerina</name>
    <dbReference type="NCBI Taxonomy" id="84725"/>
    <lineage>
        <taxon>Bacteria</taxon>
        <taxon>Bacillati</taxon>
        <taxon>Actinomycetota</taxon>
        <taxon>Actinomycetes</taxon>
        <taxon>Pseudonocardiales</taxon>
        <taxon>Pseudonocardiaceae</taxon>
        <taxon>Umezawaea</taxon>
    </lineage>
</organism>
<keyword evidence="1" id="KW-0963">Cytoplasm</keyword>
<sequence>MSTRAETLLLRMVGIPSPSGEEAALASYLAEVLPDFGFEAHVDEVGNVIGRRGDPTAPMIILIGHMDTVPSQIPVRLEGPLLHGRGTVDAKGPLAAMICAAAEADVQGVQLVVAGVVEEETFGRGATHLAETFRPDAGFVGEPNGWAGVGIGYKGRVMLRFDVSRPSVHTASPEEKATEAGVVFWNRVTAYCDALSTDDAKAFDRPIPTLVEMGGSIEEASLTISVRTPPGFDLDAFESFLAEAAADGVLKIEDRTPAVRVDARGLVVRALCAGIRARGERPKLKLKTGTADLNIVQPRWDVPMAVYGPGDSSLDHTDREHIDLGEYATAIDVLREALELLAQELTGAG</sequence>
<dbReference type="InterPro" id="IPR050072">
    <property type="entry name" value="Peptidase_M20A"/>
</dbReference>
<dbReference type="RefSeq" id="WP_106186712.1">
    <property type="nucleotide sequence ID" value="NZ_PVTF01000002.1"/>
</dbReference>
<dbReference type="InterPro" id="IPR002933">
    <property type="entry name" value="Peptidase_M20"/>
</dbReference>
<evidence type="ECO:0000256" key="5">
    <source>
        <dbReference type="ARBA" id="ARBA00022833"/>
    </source>
</evidence>
<dbReference type="NCBIfam" id="TIGR01902">
    <property type="entry name" value="dapE-lys-deAc"/>
    <property type="match status" value="1"/>
</dbReference>
<evidence type="ECO:0000256" key="6">
    <source>
        <dbReference type="ARBA" id="ARBA00023154"/>
    </source>
</evidence>
<evidence type="ECO:0000256" key="2">
    <source>
        <dbReference type="ARBA" id="ARBA00022605"/>
    </source>
</evidence>
<evidence type="ECO:0000256" key="7">
    <source>
        <dbReference type="ARBA" id="ARBA00023285"/>
    </source>
</evidence>
<keyword evidence="9" id="KW-1185">Reference proteome</keyword>
<dbReference type="GO" id="GO:0009085">
    <property type="term" value="P:lysine biosynthetic process"/>
    <property type="evidence" value="ECO:0007669"/>
    <property type="project" value="UniProtKB-KW"/>
</dbReference>
<reference evidence="8 9" key="1">
    <citation type="submission" date="2018-03" db="EMBL/GenBank/DDBJ databases">
        <title>Genomic Encyclopedia of Archaeal and Bacterial Type Strains, Phase II (KMG-II): from individual species to whole genera.</title>
        <authorList>
            <person name="Goeker M."/>
        </authorList>
    </citation>
    <scope>NUCLEOTIDE SEQUENCE [LARGE SCALE GENOMIC DNA]</scope>
    <source>
        <strain evidence="8 9">DSM 44720</strain>
    </source>
</reference>
<dbReference type="GO" id="GO:0008270">
    <property type="term" value="F:zinc ion binding"/>
    <property type="evidence" value="ECO:0007669"/>
    <property type="project" value="InterPro"/>
</dbReference>
<dbReference type="SUPFAM" id="SSF53187">
    <property type="entry name" value="Zn-dependent exopeptidases"/>
    <property type="match status" value="1"/>
</dbReference>
<dbReference type="EMBL" id="PVTF01000002">
    <property type="protein sequence ID" value="PRY45185.1"/>
    <property type="molecule type" value="Genomic_DNA"/>
</dbReference>
<dbReference type="HAMAP" id="MF_01120">
    <property type="entry name" value="LysK"/>
    <property type="match status" value="1"/>
</dbReference>
<keyword evidence="3" id="KW-0479">Metal-binding</keyword>
<name>A0A2T0THU4_9PSEU</name>
<gene>
    <name evidence="8" type="ORF">CLV43_102750</name>
</gene>
<dbReference type="Gene3D" id="3.40.630.10">
    <property type="entry name" value="Zn peptidases"/>
    <property type="match status" value="2"/>
</dbReference>
<dbReference type="PANTHER" id="PTHR43808">
    <property type="entry name" value="ACETYLORNITHINE DEACETYLASE"/>
    <property type="match status" value="1"/>
</dbReference>
<evidence type="ECO:0000256" key="4">
    <source>
        <dbReference type="ARBA" id="ARBA00022801"/>
    </source>
</evidence>
<evidence type="ECO:0000313" key="9">
    <source>
        <dbReference type="Proteomes" id="UP000239494"/>
    </source>
</evidence>
<accession>A0A2T0THU4</accession>
<dbReference type="OrthoDB" id="7055905at2"/>
<dbReference type="AlphaFoldDB" id="A0A2T0THU4"/>
<dbReference type="NCBIfam" id="NF003367">
    <property type="entry name" value="PRK04443.1"/>
    <property type="match status" value="1"/>
</dbReference>
<proteinExistence type="inferred from homology"/>
<keyword evidence="4" id="KW-0378">Hydrolase</keyword>
<keyword evidence="6" id="KW-0457">Lysine biosynthesis</keyword>
<comment type="caution">
    <text evidence="8">The sequence shown here is derived from an EMBL/GenBank/DDBJ whole genome shotgun (WGS) entry which is preliminary data.</text>
</comment>
<evidence type="ECO:0000313" key="8">
    <source>
        <dbReference type="EMBL" id="PRY45185.1"/>
    </source>
</evidence>
<keyword evidence="2" id="KW-0028">Amino-acid biosynthesis</keyword>
<protein>
    <submittedName>
        <fullName evidence="8">Acetylornithine deacetylase</fullName>
    </submittedName>
</protein>